<dbReference type="OrthoDB" id="6160868at2759"/>
<dbReference type="InterPro" id="IPR016186">
    <property type="entry name" value="C-type_lectin-like/link_sf"/>
</dbReference>
<dbReference type="InterPro" id="IPR050111">
    <property type="entry name" value="C-type_lectin/snaclec_domain"/>
</dbReference>
<evidence type="ECO:0000259" key="3">
    <source>
        <dbReference type="PROSITE" id="PS50041"/>
    </source>
</evidence>
<keyword evidence="1" id="KW-0812">Transmembrane</keyword>
<dbReference type="PANTHER" id="PTHR22803">
    <property type="entry name" value="MANNOSE, PHOSPHOLIPASE, LECTIN RECEPTOR RELATED"/>
    <property type="match status" value="1"/>
</dbReference>
<dbReference type="GeneID" id="111138094"/>
<organism evidence="4 5">
    <name type="scientific">Crassostrea virginica</name>
    <name type="common">Eastern oyster</name>
    <dbReference type="NCBI Taxonomy" id="6565"/>
    <lineage>
        <taxon>Eukaryota</taxon>
        <taxon>Metazoa</taxon>
        <taxon>Spiralia</taxon>
        <taxon>Lophotrochozoa</taxon>
        <taxon>Mollusca</taxon>
        <taxon>Bivalvia</taxon>
        <taxon>Autobranchia</taxon>
        <taxon>Pteriomorphia</taxon>
        <taxon>Ostreida</taxon>
        <taxon>Ostreoidea</taxon>
        <taxon>Ostreidae</taxon>
        <taxon>Crassostrea</taxon>
    </lineage>
</organism>
<name>A0A8B8F020_CRAVI</name>
<dbReference type="Proteomes" id="UP000694844">
    <property type="component" value="Chromosome 5"/>
</dbReference>
<dbReference type="RefSeq" id="XP_022345609.1">
    <property type="nucleotide sequence ID" value="XM_022489901.1"/>
</dbReference>
<dbReference type="KEGG" id="cvn:111138094"/>
<feature type="signal peptide" evidence="2">
    <location>
        <begin position="1"/>
        <end position="19"/>
    </location>
</feature>
<evidence type="ECO:0000313" key="5">
    <source>
        <dbReference type="RefSeq" id="XP_022345609.1"/>
    </source>
</evidence>
<dbReference type="SMART" id="SM00034">
    <property type="entry name" value="CLECT"/>
    <property type="match status" value="1"/>
</dbReference>
<keyword evidence="4" id="KW-1185">Reference proteome</keyword>
<keyword evidence="1" id="KW-0472">Membrane</keyword>
<dbReference type="PROSITE" id="PS50041">
    <property type="entry name" value="C_TYPE_LECTIN_2"/>
    <property type="match status" value="1"/>
</dbReference>
<keyword evidence="1" id="KW-1133">Transmembrane helix</keyword>
<dbReference type="SUPFAM" id="SSF56436">
    <property type="entry name" value="C-type lectin-like"/>
    <property type="match status" value="1"/>
</dbReference>
<dbReference type="AlphaFoldDB" id="A0A8B8F020"/>
<keyword evidence="2" id="KW-0732">Signal</keyword>
<evidence type="ECO:0000256" key="1">
    <source>
        <dbReference type="SAM" id="Phobius"/>
    </source>
</evidence>
<evidence type="ECO:0000313" key="4">
    <source>
        <dbReference type="Proteomes" id="UP000694844"/>
    </source>
</evidence>
<dbReference type="CDD" id="cd00037">
    <property type="entry name" value="CLECT"/>
    <property type="match status" value="1"/>
</dbReference>
<feature type="domain" description="C-type lectin" evidence="3">
    <location>
        <begin position="37"/>
        <end position="146"/>
    </location>
</feature>
<evidence type="ECO:0000256" key="2">
    <source>
        <dbReference type="SAM" id="SignalP"/>
    </source>
</evidence>
<proteinExistence type="predicted"/>
<sequence length="379" mass="41945">MHVLHICLMCCMVLSCLKSGFQTSSKQKLTFYVNGLSWNDAKAVCEENGGSLLKISTSTKQYFLERYLGNEWNSMKSENIWVGLHEIDPRNGSKTQWVDCEDVSYTNFAPGSPYQVTDDRLCFSVISSSGYWSTERCDQKFGFVCEETIGTCDFDRMYAGTGCGEPSPQQAELSLPDCLAKCRDIPIQPGGAECWGVGFYLGYSGADCWMFLTVDPEACLTNYFTNPNIDMYLKTCFIQDVNSKVFPVNSTSLTPNTSCMVSYSELSSHGYSDPTTSATAISSTSGDYSESCLCSCGKNSSLSLEEMLAQLKLELSVDRKETSAYLRTKSCAKDDRRSAAVIGVGGLVFIVLEIGFFLLLDLPNFIGFIKLIYKRGCKK</sequence>
<reference evidence="5" key="1">
    <citation type="submission" date="2025-08" db="UniProtKB">
        <authorList>
            <consortium name="RefSeq"/>
        </authorList>
    </citation>
    <scope>IDENTIFICATION</scope>
    <source>
        <tissue evidence="5">Whole sample</tissue>
    </source>
</reference>
<gene>
    <name evidence="5" type="primary">LOC111138094</name>
</gene>
<dbReference type="InterPro" id="IPR001304">
    <property type="entry name" value="C-type_lectin-like"/>
</dbReference>
<dbReference type="Pfam" id="PF00059">
    <property type="entry name" value="Lectin_C"/>
    <property type="match status" value="1"/>
</dbReference>
<dbReference type="Gene3D" id="3.10.100.10">
    <property type="entry name" value="Mannose-Binding Protein A, subunit A"/>
    <property type="match status" value="1"/>
</dbReference>
<feature type="chain" id="PRO_5034877138" evidence="2">
    <location>
        <begin position="20"/>
        <end position="379"/>
    </location>
</feature>
<dbReference type="InterPro" id="IPR016187">
    <property type="entry name" value="CTDL_fold"/>
</dbReference>
<accession>A0A8B8F020</accession>
<feature type="transmembrane region" description="Helical" evidence="1">
    <location>
        <begin position="339"/>
        <end position="360"/>
    </location>
</feature>
<protein>
    <submittedName>
        <fullName evidence="5">Uncharacterized protein LOC111138094</fullName>
    </submittedName>
</protein>